<dbReference type="AlphaFoldDB" id="A0A0D7BUP9"/>
<keyword evidence="2" id="KW-1185">Reference proteome</keyword>
<dbReference type="InterPro" id="IPR043047">
    <property type="entry name" value="Hri1_N_sf"/>
</dbReference>
<name>A0A0D7BUP9_9AGAR</name>
<evidence type="ECO:0000313" key="2">
    <source>
        <dbReference type="Proteomes" id="UP000054007"/>
    </source>
</evidence>
<protein>
    <recommendedName>
        <fullName evidence="3">Protein HRI1</fullName>
    </recommendedName>
</protein>
<dbReference type="Pfam" id="PF16815">
    <property type="entry name" value="HRI1"/>
    <property type="match status" value="1"/>
</dbReference>
<sequence length="200" mass="22593">MSISFRESIRWLPADASEPTRTIVLCAKNTNVFLDVRFNIASKGSLDWAFAGHRFSKDNKTTFKHVIDSRAEDASNISDEGTNVPLPDGRTLESGSMVNPATGQMTAYEEIWRDEEAEDWLFACNTSESAWYARVGRWHLGLGRTESDFWAWQARLGEDDKWELLDSTPNAQEFVSYLPRSVANVDPTLRVLDSSQPVVQ</sequence>
<accession>A0A0D7BUP9</accession>
<dbReference type="InterPro" id="IPR031818">
    <property type="entry name" value="Hri1"/>
</dbReference>
<organism evidence="1 2">
    <name type="scientific">Cylindrobasidium torrendii FP15055 ss-10</name>
    <dbReference type="NCBI Taxonomy" id="1314674"/>
    <lineage>
        <taxon>Eukaryota</taxon>
        <taxon>Fungi</taxon>
        <taxon>Dikarya</taxon>
        <taxon>Basidiomycota</taxon>
        <taxon>Agaricomycotina</taxon>
        <taxon>Agaricomycetes</taxon>
        <taxon>Agaricomycetidae</taxon>
        <taxon>Agaricales</taxon>
        <taxon>Marasmiineae</taxon>
        <taxon>Physalacriaceae</taxon>
        <taxon>Cylindrobasidium</taxon>
    </lineage>
</organism>
<reference evidence="1 2" key="1">
    <citation type="journal article" date="2015" name="Fungal Genet. Biol.">
        <title>Evolution of novel wood decay mechanisms in Agaricales revealed by the genome sequences of Fistulina hepatica and Cylindrobasidium torrendii.</title>
        <authorList>
            <person name="Floudas D."/>
            <person name="Held B.W."/>
            <person name="Riley R."/>
            <person name="Nagy L.G."/>
            <person name="Koehler G."/>
            <person name="Ransdell A.S."/>
            <person name="Younus H."/>
            <person name="Chow J."/>
            <person name="Chiniquy J."/>
            <person name="Lipzen A."/>
            <person name="Tritt A."/>
            <person name="Sun H."/>
            <person name="Haridas S."/>
            <person name="LaButti K."/>
            <person name="Ohm R.A."/>
            <person name="Kues U."/>
            <person name="Blanchette R.A."/>
            <person name="Grigoriev I.V."/>
            <person name="Minto R.E."/>
            <person name="Hibbett D.S."/>
        </authorList>
    </citation>
    <scope>NUCLEOTIDE SEQUENCE [LARGE SCALE GENOMIC DNA]</scope>
    <source>
        <strain evidence="1 2">FP15055 ss-10</strain>
    </source>
</reference>
<proteinExistence type="predicted"/>
<gene>
    <name evidence="1" type="ORF">CYLTODRAFT_485106</name>
</gene>
<dbReference type="EMBL" id="KN880433">
    <property type="protein sequence ID" value="KIY73975.1"/>
    <property type="molecule type" value="Genomic_DNA"/>
</dbReference>
<evidence type="ECO:0000313" key="1">
    <source>
        <dbReference type="EMBL" id="KIY73975.1"/>
    </source>
</evidence>
<dbReference type="Proteomes" id="UP000054007">
    <property type="component" value="Unassembled WGS sequence"/>
</dbReference>
<dbReference type="OrthoDB" id="4045395at2759"/>
<dbReference type="STRING" id="1314674.A0A0D7BUP9"/>
<evidence type="ECO:0008006" key="3">
    <source>
        <dbReference type="Google" id="ProtNLM"/>
    </source>
</evidence>
<dbReference type="Gene3D" id="2.40.128.320">
    <property type="entry name" value="Protein HRI1, N-terminal domain"/>
    <property type="match status" value="1"/>
</dbReference>